<keyword evidence="4 7" id="KW-0812">Transmembrane</keyword>
<evidence type="ECO:0000313" key="10">
    <source>
        <dbReference type="Proteomes" id="UP000013785"/>
    </source>
</evidence>
<keyword evidence="3" id="KW-1003">Cell membrane</keyword>
<dbReference type="OrthoDB" id="3177666at2"/>
<evidence type="ECO:0000256" key="7">
    <source>
        <dbReference type="SAM" id="Phobius"/>
    </source>
</evidence>
<dbReference type="STRING" id="154621.RV11_GL001795"/>
<comment type="caution">
    <text evidence="9">The sequence shown here is derived from an EMBL/GenBank/DDBJ whole genome shotgun (WGS) entry which is preliminary data.</text>
</comment>
<keyword evidence="5 7" id="KW-1133">Transmembrane helix</keyword>
<feature type="transmembrane region" description="Helical" evidence="7">
    <location>
        <begin position="315"/>
        <end position="338"/>
    </location>
</feature>
<feature type="transmembrane region" description="Helical" evidence="7">
    <location>
        <begin position="116"/>
        <end position="136"/>
    </location>
</feature>
<evidence type="ECO:0000256" key="3">
    <source>
        <dbReference type="ARBA" id="ARBA00022475"/>
    </source>
</evidence>
<dbReference type="HOGENOM" id="CLU_063025_0_0_9"/>
<dbReference type="EMBL" id="AJAT01000022">
    <property type="protein sequence ID" value="EOL41168.1"/>
    <property type="molecule type" value="Genomic_DNA"/>
</dbReference>
<feature type="transmembrane region" description="Helical" evidence="7">
    <location>
        <begin position="12"/>
        <end position="31"/>
    </location>
</feature>
<evidence type="ECO:0000256" key="5">
    <source>
        <dbReference type="ARBA" id="ARBA00022989"/>
    </source>
</evidence>
<dbReference type="AlphaFoldDB" id="R3TJ87"/>
<evidence type="ECO:0000256" key="6">
    <source>
        <dbReference type="ARBA" id="ARBA00023136"/>
    </source>
</evidence>
<evidence type="ECO:0000259" key="8">
    <source>
        <dbReference type="Pfam" id="PF03600"/>
    </source>
</evidence>
<dbReference type="InterPro" id="IPR004680">
    <property type="entry name" value="Cit_transptr-like_dom"/>
</dbReference>
<feature type="transmembrane region" description="Helical" evidence="7">
    <location>
        <begin position="345"/>
        <end position="368"/>
    </location>
</feature>
<organism evidence="9 10">
    <name type="scientific">Enterococcus phoeniculicola ATCC BAA-412</name>
    <dbReference type="NCBI Taxonomy" id="1158610"/>
    <lineage>
        <taxon>Bacteria</taxon>
        <taxon>Bacillati</taxon>
        <taxon>Bacillota</taxon>
        <taxon>Bacilli</taxon>
        <taxon>Lactobacillales</taxon>
        <taxon>Enterococcaceae</taxon>
        <taxon>Enterococcus</taxon>
    </lineage>
</organism>
<keyword evidence="10" id="KW-1185">Reference proteome</keyword>
<proteinExistence type="predicted"/>
<evidence type="ECO:0000256" key="1">
    <source>
        <dbReference type="ARBA" id="ARBA00004651"/>
    </source>
</evidence>
<dbReference type="PANTHER" id="PTHR43302:SF5">
    <property type="entry name" value="TRANSPORTER ARSB-RELATED"/>
    <property type="match status" value="1"/>
</dbReference>
<feature type="transmembrane region" description="Helical" evidence="7">
    <location>
        <begin position="156"/>
        <end position="178"/>
    </location>
</feature>
<evidence type="ECO:0000256" key="4">
    <source>
        <dbReference type="ARBA" id="ARBA00022692"/>
    </source>
</evidence>
<sequence length="369" mass="41377">MPILKKFVEDKVFLVVAILTFFCGIIWGWTFEFIDMKVILSLFGLMSTIKSFEHLGVLNGVANFLAKHSSTVRKLTLNMVLLSFFSAMFLTNDVAIITLMPIYLSIIRRIPKKTSPILGSILLIVAANLGSTMMPFGNPQNIYLFSYYKYTLIEFFSILFPLLIPSLLFLTILCLFISNQELSIDDTLTSHKNSSTGKLIITTTVFLIMIAYVLHIITSPLLVLFGITCLLFIDKKTLTEVDYPLLATFIGFFLIVGDLINSQWIKSFIEQLVQTKMSTYVSSALISQLISNVPASILLAPFSRNGDPLLLGTNIGGLGTLIASLANLIGFNIFSLYYPKIKIVFVKWFLILNFLLLGVYFLVGWFILS</sequence>
<evidence type="ECO:0000313" key="9">
    <source>
        <dbReference type="EMBL" id="EOL41168.1"/>
    </source>
</evidence>
<dbReference type="Proteomes" id="UP000013785">
    <property type="component" value="Unassembled WGS sequence"/>
</dbReference>
<feature type="transmembrane region" description="Helical" evidence="7">
    <location>
        <begin position="280"/>
        <end position="303"/>
    </location>
</feature>
<feature type="transmembrane region" description="Helical" evidence="7">
    <location>
        <begin position="199"/>
        <end position="223"/>
    </location>
</feature>
<dbReference type="PATRIC" id="fig|1158610.3.peg.3496"/>
<dbReference type="RefSeq" id="WP_010770129.1">
    <property type="nucleotide sequence ID" value="NZ_ASWE01000001.1"/>
</dbReference>
<feature type="domain" description="Citrate transporter-like" evidence="8">
    <location>
        <begin position="5"/>
        <end position="302"/>
    </location>
</feature>
<name>R3TJ87_9ENTE</name>
<evidence type="ECO:0000256" key="2">
    <source>
        <dbReference type="ARBA" id="ARBA00022448"/>
    </source>
</evidence>
<feature type="transmembrane region" description="Helical" evidence="7">
    <location>
        <begin position="243"/>
        <end position="260"/>
    </location>
</feature>
<dbReference type="GO" id="GO:0005886">
    <property type="term" value="C:plasma membrane"/>
    <property type="evidence" value="ECO:0007669"/>
    <property type="project" value="UniProtKB-SubCell"/>
</dbReference>
<feature type="transmembrane region" description="Helical" evidence="7">
    <location>
        <begin position="79"/>
        <end position="104"/>
    </location>
</feature>
<protein>
    <recommendedName>
        <fullName evidence="8">Citrate transporter-like domain-containing protein</fullName>
    </recommendedName>
</protein>
<accession>R3TJ87</accession>
<dbReference type="eggNOG" id="COG1055">
    <property type="taxonomic scope" value="Bacteria"/>
</dbReference>
<reference evidence="9 10" key="1">
    <citation type="submission" date="2013-02" db="EMBL/GenBank/DDBJ databases">
        <title>The Genome Sequence of Enterococcus phoeniculicola BAA-412.</title>
        <authorList>
            <consortium name="The Broad Institute Genome Sequencing Platform"/>
            <consortium name="The Broad Institute Genome Sequencing Center for Infectious Disease"/>
            <person name="Earl A.M."/>
            <person name="Gilmore M.S."/>
            <person name="Lebreton F."/>
            <person name="Walker B."/>
            <person name="Young S.K."/>
            <person name="Zeng Q."/>
            <person name="Gargeya S."/>
            <person name="Fitzgerald M."/>
            <person name="Haas B."/>
            <person name="Abouelleil A."/>
            <person name="Alvarado L."/>
            <person name="Arachchi H.M."/>
            <person name="Berlin A.M."/>
            <person name="Chapman S.B."/>
            <person name="Dewar J."/>
            <person name="Goldberg J."/>
            <person name="Griggs A."/>
            <person name="Gujja S."/>
            <person name="Hansen M."/>
            <person name="Howarth C."/>
            <person name="Imamovic A."/>
            <person name="Larimer J."/>
            <person name="McCowan C."/>
            <person name="Murphy C."/>
            <person name="Neiman D."/>
            <person name="Pearson M."/>
            <person name="Priest M."/>
            <person name="Roberts A."/>
            <person name="Saif S."/>
            <person name="Shea T."/>
            <person name="Sisk P."/>
            <person name="Sykes S."/>
            <person name="Wortman J."/>
            <person name="Nusbaum C."/>
            <person name="Birren B."/>
        </authorList>
    </citation>
    <scope>NUCLEOTIDE SEQUENCE [LARGE SCALE GENOMIC DNA]</scope>
    <source>
        <strain evidence="9 10">ATCC BAA-412</strain>
    </source>
</reference>
<dbReference type="PANTHER" id="PTHR43302">
    <property type="entry name" value="TRANSPORTER ARSB-RELATED"/>
    <property type="match status" value="1"/>
</dbReference>
<keyword evidence="2" id="KW-0813">Transport</keyword>
<keyword evidence="6 7" id="KW-0472">Membrane</keyword>
<gene>
    <name evidence="9" type="ORF">UC3_03499</name>
</gene>
<dbReference type="Pfam" id="PF03600">
    <property type="entry name" value="CitMHS"/>
    <property type="match status" value="1"/>
</dbReference>
<dbReference type="GO" id="GO:0055085">
    <property type="term" value="P:transmembrane transport"/>
    <property type="evidence" value="ECO:0007669"/>
    <property type="project" value="InterPro"/>
</dbReference>
<comment type="subcellular location">
    <subcellularLocation>
        <location evidence="1">Cell membrane</location>
        <topology evidence="1">Multi-pass membrane protein</topology>
    </subcellularLocation>
</comment>